<dbReference type="Gene3D" id="1.20.1250.20">
    <property type="entry name" value="MFS general substrate transporter like domains"/>
    <property type="match status" value="2"/>
</dbReference>
<dbReference type="SUPFAM" id="SSF103473">
    <property type="entry name" value="MFS general substrate transporter"/>
    <property type="match status" value="1"/>
</dbReference>
<dbReference type="InterPro" id="IPR036259">
    <property type="entry name" value="MFS_trans_sf"/>
</dbReference>
<evidence type="ECO:0000256" key="4">
    <source>
        <dbReference type="SAM" id="Phobius"/>
    </source>
</evidence>
<dbReference type="GO" id="GO:0016020">
    <property type="term" value="C:membrane"/>
    <property type="evidence" value="ECO:0007669"/>
    <property type="project" value="UniProtKB-SubCell"/>
</dbReference>
<comment type="similarity">
    <text evidence="2">Belongs to the major facilitator superfamily. Monocarboxylate porter (TC 2.A.1.13) family.</text>
</comment>
<feature type="transmembrane region" description="Helical" evidence="4">
    <location>
        <begin position="305"/>
        <end position="326"/>
    </location>
</feature>
<feature type="region of interest" description="Disordered" evidence="3">
    <location>
        <begin position="1"/>
        <end position="34"/>
    </location>
</feature>
<comment type="subcellular location">
    <subcellularLocation>
        <location evidence="1">Membrane</location>
        <topology evidence="1">Multi-pass membrane protein</topology>
    </subcellularLocation>
</comment>
<dbReference type="EMBL" id="ML977041">
    <property type="protein sequence ID" value="KAF1949123.1"/>
    <property type="molecule type" value="Genomic_DNA"/>
</dbReference>
<sequence length="496" mass="53711">MATPHSVYTEKPESSLESATPQHSESIEPDNINHLHEKTTSNVLSQPADLATNESVHATVASNPRHDSNVELNAANPHHEGADSADADLSLPPVDTGKHAWLFLLSAFILNVLVWSFPFAYGIFQEYYSSHPPFKGQKNIAIVGTCGLGFMYLSSPFVFSLLACYPTWKRPCILVGLIIMCLSIALSSLSTKVAHLIVSQGVFSAIGGALCYSPAIKFVDEWFVKRKGLAFGMMWAGTGLGGVVIPLLLQFLLNRYGFRTTLRIWAVVLFVATAPLYIFLKPRVPITRATARRTFDLSFLKSKIFLIHQLGNIFQGFGYFLPALYLPTYAKTLGASNSVSALTLTLINIAAACGCVIMGSIVDRWHVTTCILITTIGATLSAFLFWGFASHLALLLVFCFIYGLFAGCYTTTYPGVMKLISEKQEVADTTLIFSVLVAGRGIGNVLSGPISEALIGAGELGKVGVYGSEYGPLVIFTGVSMALGGISFIGRGMRWY</sequence>
<feature type="region of interest" description="Disordered" evidence="3">
    <location>
        <begin position="62"/>
        <end position="87"/>
    </location>
</feature>
<feature type="transmembrane region" description="Helical" evidence="4">
    <location>
        <begin position="196"/>
        <end position="216"/>
    </location>
</feature>
<name>A0A6A5T8Y9_9PLEO</name>
<dbReference type="InterPro" id="IPR011701">
    <property type="entry name" value="MFS"/>
</dbReference>
<dbReference type="PANTHER" id="PTHR11360:SF287">
    <property type="entry name" value="MFS MONOCARBOXYLATE TRANSPORTER"/>
    <property type="match status" value="1"/>
</dbReference>
<dbReference type="PANTHER" id="PTHR11360">
    <property type="entry name" value="MONOCARBOXYLATE TRANSPORTER"/>
    <property type="match status" value="1"/>
</dbReference>
<dbReference type="GO" id="GO:0022857">
    <property type="term" value="F:transmembrane transporter activity"/>
    <property type="evidence" value="ECO:0007669"/>
    <property type="project" value="InterPro"/>
</dbReference>
<evidence type="ECO:0000256" key="2">
    <source>
        <dbReference type="ARBA" id="ARBA00006727"/>
    </source>
</evidence>
<feature type="transmembrane region" description="Helical" evidence="4">
    <location>
        <begin position="365"/>
        <end position="386"/>
    </location>
</feature>
<feature type="compositionally biased region" description="Polar residues" evidence="3">
    <location>
        <begin position="15"/>
        <end position="24"/>
    </location>
</feature>
<feature type="transmembrane region" description="Helical" evidence="4">
    <location>
        <begin position="470"/>
        <end position="490"/>
    </location>
</feature>
<feature type="transmembrane region" description="Helical" evidence="4">
    <location>
        <begin position="264"/>
        <end position="284"/>
    </location>
</feature>
<reference evidence="6" key="1">
    <citation type="journal article" date="2020" name="Stud. Mycol.">
        <title>101 Dothideomycetes genomes: a test case for predicting lifestyles and emergence of pathogens.</title>
        <authorList>
            <person name="Haridas S."/>
            <person name="Albert R."/>
            <person name="Binder M."/>
            <person name="Bloem J."/>
            <person name="Labutti K."/>
            <person name="Salamov A."/>
            <person name="Andreopoulos B."/>
            <person name="Baker S."/>
            <person name="Barry K."/>
            <person name="Bills G."/>
            <person name="Bluhm B."/>
            <person name="Cannon C."/>
            <person name="Castanera R."/>
            <person name="Culley D."/>
            <person name="Daum C."/>
            <person name="Ezra D."/>
            <person name="Gonzalez J."/>
            <person name="Henrissat B."/>
            <person name="Kuo A."/>
            <person name="Liang C."/>
            <person name="Lipzen A."/>
            <person name="Lutzoni F."/>
            <person name="Magnuson J."/>
            <person name="Mondo S."/>
            <person name="Nolan M."/>
            <person name="Ohm R."/>
            <person name="Pangilinan J."/>
            <person name="Park H.-J."/>
            <person name="Ramirez L."/>
            <person name="Alfaro M."/>
            <person name="Sun H."/>
            <person name="Tritt A."/>
            <person name="Yoshinaga Y."/>
            <person name="Zwiers L.-H."/>
            <person name="Turgeon B."/>
            <person name="Goodwin S."/>
            <person name="Spatafora J."/>
            <person name="Crous P."/>
            <person name="Grigoriev I."/>
        </authorList>
    </citation>
    <scope>NUCLEOTIDE SEQUENCE</scope>
    <source>
        <strain evidence="6">CBS 675.92</strain>
    </source>
</reference>
<dbReference type="Pfam" id="PF07690">
    <property type="entry name" value="MFS_1"/>
    <property type="match status" value="1"/>
</dbReference>
<feature type="transmembrane region" description="Helical" evidence="4">
    <location>
        <begin position="338"/>
        <end position="358"/>
    </location>
</feature>
<feature type="transmembrane region" description="Helical" evidence="4">
    <location>
        <begin position="431"/>
        <end position="450"/>
    </location>
</feature>
<feature type="transmembrane region" description="Helical" evidence="4">
    <location>
        <begin position="100"/>
        <end position="120"/>
    </location>
</feature>
<accession>A0A6A5T8Y9</accession>
<keyword evidence="7" id="KW-1185">Reference proteome</keyword>
<evidence type="ECO:0000313" key="7">
    <source>
        <dbReference type="Proteomes" id="UP000800035"/>
    </source>
</evidence>
<evidence type="ECO:0000259" key="5">
    <source>
        <dbReference type="PROSITE" id="PS50850"/>
    </source>
</evidence>
<dbReference type="AlphaFoldDB" id="A0A6A5T8Y9"/>
<feature type="transmembrane region" description="Helical" evidence="4">
    <location>
        <begin position="140"/>
        <end position="165"/>
    </location>
</feature>
<evidence type="ECO:0000256" key="1">
    <source>
        <dbReference type="ARBA" id="ARBA00004141"/>
    </source>
</evidence>
<evidence type="ECO:0000313" key="6">
    <source>
        <dbReference type="EMBL" id="KAF1949123.1"/>
    </source>
</evidence>
<feature type="transmembrane region" description="Helical" evidence="4">
    <location>
        <begin position="228"/>
        <end position="252"/>
    </location>
</feature>
<keyword evidence="4" id="KW-0812">Transmembrane</keyword>
<dbReference type="OrthoDB" id="2213137at2759"/>
<dbReference type="Proteomes" id="UP000800035">
    <property type="component" value="Unassembled WGS sequence"/>
</dbReference>
<dbReference type="InterPro" id="IPR050327">
    <property type="entry name" value="Proton-linked_MCT"/>
</dbReference>
<feature type="transmembrane region" description="Helical" evidence="4">
    <location>
        <begin position="172"/>
        <end position="190"/>
    </location>
</feature>
<proteinExistence type="inferred from homology"/>
<keyword evidence="4" id="KW-0472">Membrane</keyword>
<gene>
    <name evidence="6" type="ORF">CC80DRAFT_555617</name>
</gene>
<keyword evidence="4" id="KW-1133">Transmembrane helix</keyword>
<protein>
    <submittedName>
        <fullName evidence="6">MFS general substrate transporter</fullName>
    </submittedName>
</protein>
<feature type="transmembrane region" description="Helical" evidence="4">
    <location>
        <begin position="392"/>
        <end position="410"/>
    </location>
</feature>
<organism evidence="6 7">
    <name type="scientific">Byssothecium circinans</name>
    <dbReference type="NCBI Taxonomy" id="147558"/>
    <lineage>
        <taxon>Eukaryota</taxon>
        <taxon>Fungi</taxon>
        <taxon>Dikarya</taxon>
        <taxon>Ascomycota</taxon>
        <taxon>Pezizomycotina</taxon>
        <taxon>Dothideomycetes</taxon>
        <taxon>Pleosporomycetidae</taxon>
        <taxon>Pleosporales</taxon>
        <taxon>Massarineae</taxon>
        <taxon>Massarinaceae</taxon>
        <taxon>Byssothecium</taxon>
    </lineage>
</organism>
<dbReference type="PROSITE" id="PS50850">
    <property type="entry name" value="MFS"/>
    <property type="match status" value="1"/>
</dbReference>
<feature type="domain" description="Major facilitator superfamily (MFS) profile" evidence="5">
    <location>
        <begin position="304"/>
        <end position="496"/>
    </location>
</feature>
<evidence type="ECO:0000256" key="3">
    <source>
        <dbReference type="SAM" id="MobiDB-lite"/>
    </source>
</evidence>
<dbReference type="InterPro" id="IPR020846">
    <property type="entry name" value="MFS_dom"/>
</dbReference>